<dbReference type="InterPro" id="IPR000160">
    <property type="entry name" value="GGDEF_dom"/>
</dbReference>
<dbReference type="EMBL" id="WNBW01000001">
    <property type="protein sequence ID" value="MTU03494.1"/>
    <property type="molecule type" value="Genomic_DNA"/>
</dbReference>
<dbReference type="Gene3D" id="3.20.20.450">
    <property type="entry name" value="EAL domain"/>
    <property type="match status" value="1"/>
</dbReference>
<accession>A0A6I3RS74</accession>
<comment type="caution">
    <text evidence="2">The sequence shown here is derived from an EMBL/GenBank/DDBJ whole genome shotgun (WGS) entry which is preliminary data.</text>
</comment>
<sequence>MNFYLLSIIAFGVFVAILYLKSSEHQRMLYSQKYVRDKVSGTLGFDKFKEKADEMLQRKKELLALIHLDIDPYHDIVDIYGRETADNVLRILGTELNRRVVKGYLTTRQAGDKFFCLVPFTDEETHNNWFDGLSDMVESEVKRICNVSIKLRGDLYVCRVEDSLEDAMVKTVAQLNKKVFHKCCRSFFIINDFEFTTGYNSLSEEVCSALNNKEFTVYFQPQYNIYTNEIVGAEALLRWEHPTRGIILPEVLIPILEDNNQLSKFENFVFEEVCHFLALRLALGLQVFPISCNFSFEHFKDENFIDSLKEAADKHNVPHKLLVVELAERLLADDVNFAGMQVDELKNQGFKIAVDNFGAGYLSLRILSDISVDILKIDKRMLAACDNDKDIKIIKGMAAIAKELDITMICEGVETEAQVAIMKSVSCNIAQGFYYCQPLRRPQFENLLNLSKIEIVNAERRSINGYGRTVKLPSYRDLGDLFPQMYDFAIELNLKDGRYSRMAFNPTGNVFIPYTGDYKNDYKHIVQELLYPEDIEKFTAQLDFDVLSANYNNTPDYSGCECRFVGADGVAQWYEIRVYYWFGRSRVLITVRNVNDAHDYLDEEYEKMLCRSAGLCKRM</sequence>
<dbReference type="InterPro" id="IPR001633">
    <property type="entry name" value="EAL_dom"/>
</dbReference>
<dbReference type="Gene3D" id="3.30.70.270">
    <property type="match status" value="1"/>
</dbReference>
<dbReference type="CDD" id="cd01948">
    <property type="entry name" value="EAL"/>
    <property type="match status" value="1"/>
</dbReference>
<dbReference type="SMART" id="SM00052">
    <property type="entry name" value="EAL"/>
    <property type="match status" value="1"/>
</dbReference>
<reference evidence="5 6" key="2">
    <citation type="journal article" date="2019" name="Nat. Med.">
        <title>A library of human gut bacterial isolates paired with longitudinal multiomics data enables mechanistic microbiome research.</title>
        <authorList>
            <person name="Poyet M."/>
            <person name="Groussin M."/>
            <person name="Gibbons S.M."/>
            <person name="Avila-Pacheco J."/>
            <person name="Jiang X."/>
            <person name="Kearney S.M."/>
            <person name="Perrotta A.R."/>
            <person name="Berdy B."/>
            <person name="Zhao S."/>
            <person name="Lieberman T.D."/>
            <person name="Swanson P.K."/>
            <person name="Smith M."/>
            <person name="Roesemann S."/>
            <person name="Alexander J.E."/>
            <person name="Rich S.A."/>
            <person name="Livny J."/>
            <person name="Vlamakis H."/>
            <person name="Clish C."/>
            <person name="Bullock K."/>
            <person name="Deik A."/>
            <person name="Scott J."/>
            <person name="Pierce K.A."/>
            <person name="Xavier R.J."/>
            <person name="Alm E.J."/>
        </authorList>
    </citation>
    <scope>NUCLEOTIDE SEQUENCE [LARGE SCALE GENOMIC DNA]</scope>
    <source>
        <strain evidence="3 6">BIOML-A13</strain>
        <strain evidence="4 5">BIOML-A3</strain>
    </source>
</reference>
<dbReference type="AlphaFoldDB" id="R6IMJ1"/>
<dbReference type="InterPro" id="IPR050706">
    <property type="entry name" value="Cyclic-di-GMP_PDE-like"/>
</dbReference>
<organism evidence="2">
    <name type="scientific">Phascolarctobacterium faecium</name>
    <dbReference type="NCBI Taxonomy" id="33025"/>
    <lineage>
        <taxon>Bacteria</taxon>
        <taxon>Bacillati</taxon>
        <taxon>Bacillota</taxon>
        <taxon>Negativicutes</taxon>
        <taxon>Acidaminococcales</taxon>
        <taxon>Acidaminococcaceae</taxon>
        <taxon>Phascolarctobacterium</taxon>
    </lineage>
</organism>
<name>R6IMJ1_9FIRM</name>
<dbReference type="PANTHER" id="PTHR33121">
    <property type="entry name" value="CYCLIC DI-GMP PHOSPHODIESTERASE PDEF"/>
    <property type="match status" value="1"/>
</dbReference>
<dbReference type="SUPFAM" id="SSF55073">
    <property type="entry name" value="Nucleotide cyclase"/>
    <property type="match status" value="1"/>
</dbReference>
<dbReference type="EMBL" id="WNBM01000001">
    <property type="protein sequence ID" value="MTT75361.1"/>
    <property type="molecule type" value="Genomic_DNA"/>
</dbReference>
<dbReference type="SUPFAM" id="SSF141868">
    <property type="entry name" value="EAL domain-like"/>
    <property type="match status" value="1"/>
</dbReference>
<evidence type="ECO:0000259" key="1">
    <source>
        <dbReference type="PROSITE" id="PS50883"/>
    </source>
</evidence>
<dbReference type="OrthoDB" id="9759607at2"/>
<evidence type="ECO:0000313" key="3">
    <source>
        <dbReference type="EMBL" id="MTT75361.1"/>
    </source>
</evidence>
<dbReference type="Proteomes" id="UP000484547">
    <property type="component" value="Unassembled WGS sequence"/>
</dbReference>
<protein>
    <submittedName>
        <fullName evidence="3">EAL domain-containing protein</fullName>
    </submittedName>
</protein>
<dbReference type="GO" id="GO:0071111">
    <property type="term" value="F:cyclic-guanylate-specific phosphodiesterase activity"/>
    <property type="evidence" value="ECO:0007669"/>
    <property type="project" value="InterPro"/>
</dbReference>
<dbReference type="eggNOG" id="COG2200">
    <property type="taxonomic scope" value="Bacteria"/>
</dbReference>
<feature type="domain" description="EAL" evidence="1">
    <location>
        <begin position="199"/>
        <end position="452"/>
    </location>
</feature>
<dbReference type="Proteomes" id="UP000443070">
    <property type="component" value="Unassembled WGS sequence"/>
</dbReference>
<accession>R6IMJ1</accession>
<evidence type="ECO:0000313" key="2">
    <source>
        <dbReference type="EMBL" id="CDB46591.1"/>
    </source>
</evidence>
<dbReference type="HOGENOM" id="CLU_000445_70_50_9"/>
<dbReference type="EMBL" id="CBDS010000087">
    <property type="protein sequence ID" value="CDB46591.1"/>
    <property type="molecule type" value="Genomic_DNA"/>
</dbReference>
<dbReference type="InterPro" id="IPR029787">
    <property type="entry name" value="Nucleotide_cyclase"/>
</dbReference>
<evidence type="ECO:0000313" key="5">
    <source>
        <dbReference type="Proteomes" id="UP000443070"/>
    </source>
</evidence>
<dbReference type="STRING" id="1262914.BN533_01647"/>
<dbReference type="PANTHER" id="PTHR33121:SF71">
    <property type="entry name" value="OXYGEN SENSOR PROTEIN DOSP"/>
    <property type="match status" value="1"/>
</dbReference>
<dbReference type="PROSITE" id="PS50883">
    <property type="entry name" value="EAL"/>
    <property type="match status" value="1"/>
</dbReference>
<dbReference type="InterPro" id="IPR035919">
    <property type="entry name" value="EAL_sf"/>
</dbReference>
<evidence type="ECO:0000313" key="4">
    <source>
        <dbReference type="EMBL" id="MTU03494.1"/>
    </source>
</evidence>
<dbReference type="Pfam" id="PF00990">
    <property type="entry name" value="GGDEF"/>
    <property type="match status" value="1"/>
</dbReference>
<proteinExistence type="predicted"/>
<dbReference type="RefSeq" id="WP_021718547.1">
    <property type="nucleotide sequence ID" value="NZ_AP025560.1"/>
</dbReference>
<dbReference type="Pfam" id="PF00563">
    <property type="entry name" value="EAL"/>
    <property type="match status" value="1"/>
</dbReference>
<gene>
    <name evidence="2" type="ORF">BN533_01647</name>
    <name evidence="3" type="ORF">GMD11_03625</name>
    <name evidence="4" type="ORF">GMD18_03630</name>
</gene>
<evidence type="ECO:0000313" key="6">
    <source>
        <dbReference type="Proteomes" id="UP000484547"/>
    </source>
</evidence>
<dbReference type="InterPro" id="IPR043128">
    <property type="entry name" value="Rev_trsase/Diguanyl_cyclase"/>
</dbReference>
<keyword evidence="5" id="KW-1185">Reference proteome</keyword>
<reference evidence="2" key="1">
    <citation type="submission" date="2012-11" db="EMBL/GenBank/DDBJ databases">
        <title>Dependencies among metagenomic species, viruses, plasmids and units of genetic variation.</title>
        <authorList>
            <person name="Nielsen H.B."/>
            <person name="Almeida M."/>
            <person name="Juncker A.S."/>
            <person name="Rasmussen S."/>
            <person name="Li J."/>
            <person name="Sunagawa S."/>
            <person name="Plichta D."/>
            <person name="Gautier L."/>
            <person name="Le Chatelier E."/>
            <person name="Peletier E."/>
            <person name="Bonde I."/>
            <person name="Nielsen T."/>
            <person name="Manichanh C."/>
            <person name="Arumugam M."/>
            <person name="Batto J."/>
            <person name="Santos M.B.Q.D."/>
            <person name="Blom N."/>
            <person name="Borruel N."/>
            <person name="Burgdorf K.S."/>
            <person name="Boumezbeur F."/>
            <person name="Casellas F."/>
            <person name="Dore J."/>
            <person name="Guarner F."/>
            <person name="Hansen T."/>
            <person name="Hildebrand F."/>
            <person name="Kaas R.S."/>
            <person name="Kennedy S."/>
            <person name="Kristiansen K."/>
            <person name="Kultima J.R."/>
            <person name="Leonard P."/>
            <person name="Levenez F."/>
            <person name="Lund O."/>
            <person name="Moumen B."/>
            <person name="Le Paslier D."/>
            <person name="Pons N."/>
            <person name="Pedersen O."/>
            <person name="Prifti E."/>
            <person name="Qin J."/>
            <person name="Raes J."/>
            <person name="Tap J."/>
            <person name="Tims S."/>
            <person name="Ussery D.W."/>
            <person name="Yamada T."/>
            <person name="MetaHit consortium"/>
            <person name="Renault P."/>
            <person name="Sicheritz-Ponten T."/>
            <person name="Bork P."/>
            <person name="Wang J."/>
            <person name="Brunak S."/>
            <person name="Ehrlich S.D."/>
        </authorList>
    </citation>
    <scope>NUCLEOTIDE SEQUENCE [LARGE SCALE GENOMIC DNA]</scope>
</reference>